<dbReference type="RefSeq" id="WP_235161920.1">
    <property type="nucleotide sequence ID" value="NZ_CP098805.1"/>
</dbReference>
<keyword evidence="3" id="KW-1185">Reference proteome</keyword>
<reference evidence="2" key="1">
    <citation type="submission" date="2022-06" db="EMBL/GenBank/DDBJ databases">
        <title>Novel species in genus Dyadobacter.</title>
        <authorList>
            <person name="Ma C."/>
        </authorList>
    </citation>
    <scope>NUCLEOTIDE SEQUENCE</scope>
    <source>
        <strain evidence="2">CY22</strain>
    </source>
</reference>
<keyword evidence="1" id="KW-0732">Signal</keyword>
<proteinExistence type="predicted"/>
<evidence type="ECO:0000313" key="2">
    <source>
        <dbReference type="EMBL" id="USJ29881.1"/>
    </source>
</evidence>
<dbReference type="EMBL" id="CP098805">
    <property type="protein sequence ID" value="USJ29881.1"/>
    <property type="molecule type" value="Genomic_DNA"/>
</dbReference>
<name>A0ABY4XI06_9BACT</name>
<sequence length="175" mass="18651">MKKILFMFFVAAVLGVTSEKAFAQQFEKGDKLLNVGINLGGTYGGGGIGAGASYEGGVHDFISVGGQFDFVHWGYGGGIYGYGWNYNFISIGARGSYHFGKHFLTIDNLDLYAGPALGYRIATSSYDGVGYDAYGSGVFFGAFAGARYYFKPTVGVFAEVGYNASPLKAGLTFKF</sequence>
<feature type="chain" id="PRO_5047036714" evidence="1">
    <location>
        <begin position="24"/>
        <end position="175"/>
    </location>
</feature>
<gene>
    <name evidence="2" type="ORF">NFI80_18645</name>
</gene>
<protein>
    <submittedName>
        <fullName evidence="2">Porin family protein</fullName>
    </submittedName>
</protein>
<evidence type="ECO:0000256" key="1">
    <source>
        <dbReference type="SAM" id="SignalP"/>
    </source>
</evidence>
<evidence type="ECO:0000313" key="3">
    <source>
        <dbReference type="Proteomes" id="UP001055420"/>
    </source>
</evidence>
<organism evidence="2 3">
    <name type="scientific">Dyadobacter chenhuakuii</name>
    <dbReference type="NCBI Taxonomy" id="2909339"/>
    <lineage>
        <taxon>Bacteria</taxon>
        <taxon>Pseudomonadati</taxon>
        <taxon>Bacteroidota</taxon>
        <taxon>Cytophagia</taxon>
        <taxon>Cytophagales</taxon>
        <taxon>Spirosomataceae</taxon>
        <taxon>Dyadobacter</taxon>
    </lineage>
</organism>
<dbReference type="Proteomes" id="UP001055420">
    <property type="component" value="Chromosome"/>
</dbReference>
<accession>A0ABY4XI06</accession>
<feature type="signal peptide" evidence="1">
    <location>
        <begin position="1"/>
        <end position="23"/>
    </location>
</feature>